<gene>
    <name evidence="5" type="ORF">MO867_14625</name>
</gene>
<dbReference type="AlphaFoldDB" id="A0A9X2ETM7"/>
<dbReference type="Proteomes" id="UP001139028">
    <property type="component" value="Unassembled WGS sequence"/>
</dbReference>
<evidence type="ECO:0000256" key="2">
    <source>
        <dbReference type="ARBA" id="ARBA00023125"/>
    </source>
</evidence>
<feature type="domain" description="HTH araC/xylS-type" evidence="4">
    <location>
        <begin position="255"/>
        <end position="337"/>
    </location>
</feature>
<dbReference type="GO" id="GO:0003700">
    <property type="term" value="F:DNA-binding transcription factor activity"/>
    <property type="evidence" value="ECO:0007669"/>
    <property type="project" value="InterPro"/>
</dbReference>
<evidence type="ECO:0000259" key="4">
    <source>
        <dbReference type="PROSITE" id="PS01124"/>
    </source>
</evidence>
<dbReference type="InterPro" id="IPR018060">
    <property type="entry name" value="HTH_AraC"/>
</dbReference>
<dbReference type="PANTHER" id="PTHR47894">
    <property type="entry name" value="HTH-TYPE TRANSCRIPTIONAL REGULATOR GADX"/>
    <property type="match status" value="1"/>
</dbReference>
<dbReference type="RefSeq" id="WP_252470415.1">
    <property type="nucleotide sequence ID" value="NZ_JALBWM010000069.1"/>
</dbReference>
<dbReference type="InterPro" id="IPR009057">
    <property type="entry name" value="Homeodomain-like_sf"/>
</dbReference>
<dbReference type="PANTHER" id="PTHR47894:SF4">
    <property type="entry name" value="HTH-TYPE TRANSCRIPTIONAL REGULATOR GADX"/>
    <property type="match status" value="1"/>
</dbReference>
<dbReference type="Pfam" id="PF12833">
    <property type="entry name" value="HTH_18"/>
    <property type="match status" value="1"/>
</dbReference>
<proteinExistence type="predicted"/>
<keyword evidence="1" id="KW-0805">Transcription regulation</keyword>
<comment type="caution">
    <text evidence="5">The sequence shown here is derived from an EMBL/GenBank/DDBJ whole genome shotgun (WGS) entry which is preliminary data.</text>
</comment>
<accession>A0A9X2ETM7</accession>
<dbReference type="GO" id="GO:0005829">
    <property type="term" value="C:cytosol"/>
    <property type="evidence" value="ECO:0007669"/>
    <property type="project" value="TreeGrafter"/>
</dbReference>
<evidence type="ECO:0000256" key="3">
    <source>
        <dbReference type="ARBA" id="ARBA00023163"/>
    </source>
</evidence>
<dbReference type="Pfam" id="PF12625">
    <property type="entry name" value="Arabinose_bd"/>
    <property type="match status" value="1"/>
</dbReference>
<keyword evidence="3" id="KW-0804">Transcription</keyword>
<dbReference type="EMBL" id="JALBWM010000069">
    <property type="protein sequence ID" value="MCO1335571.1"/>
    <property type="molecule type" value="Genomic_DNA"/>
</dbReference>
<organism evidence="5 6">
    <name type="scientific">Microbulbifer okhotskensis</name>
    <dbReference type="NCBI Taxonomy" id="2926617"/>
    <lineage>
        <taxon>Bacteria</taxon>
        <taxon>Pseudomonadati</taxon>
        <taxon>Pseudomonadota</taxon>
        <taxon>Gammaproteobacteria</taxon>
        <taxon>Cellvibrionales</taxon>
        <taxon>Microbulbiferaceae</taxon>
        <taxon>Microbulbifer</taxon>
    </lineage>
</organism>
<dbReference type="SUPFAM" id="SSF46689">
    <property type="entry name" value="Homeodomain-like"/>
    <property type="match status" value="1"/>
</dbReference>
<sequence length="351" mass="39441">MTQQIRAKLLTGFYDQVSELNGCPETLLNSAGINPEQVEKLEGYLPLGKVTDLVEKAARQLNCADFGLRLAQSQGSAALSSLGAAVLQSLTLGEFLNAAVKQFAAPPYNLRVELEVKGLQTLITFHCLNDLESYIATESPLPLELFREFLLGVSVVALQILCGEKFHLEAVHLKSARPLHGQYEKFFNASVHFAQTSDALILSSSQLAQPTEKCNPVLRPLLKSYIGKVLEHGEASLVYQVEQLVYCLMPLKRCSLQEVANQLGMHKRTLQRRLRDQELVFEDILDRIRRERAEYYLSRKLPPMAQISSMLGYREQSSFNRACDRWFSATPMKVRRRLLNEAAAKAVLETD</sequence>
<name>A0A9X2ETM7_9GAMM</name>
<dbReference type="Gene3D" id="1.10.10.60">
    <property type="entry name" value="Homeodomain-like"/>
    <property type="match status" value="1"/>
</dbReference>
<evidence type="ECO:0000313" key="5">
    <source>
        <dbReference type="EMBL" id="MCO1335571.1"/>
    </source>
</evidence>
<evidence type="ECO:0000256" key="1">
    <source>
        <dbReference type="ARBA" id="ARBA00023015"/>
    </source>
</evidence>
<dbReference type="SMART" id="SM00342">
    <property type="entry name" value="HTH_ARAC"/>
    <property type="match status" value="1"/>
</dbReference>
<dbReference type="InterPro" id="IPR032687">
    <property type="entry name" value="AraC-type_N"/>
</dbReference>
<dbReference type="PROSITE" id="PS01124">
    <property type="entry name" value="HTH_ARAC_FAMILY_2"/>
    <property type="match status" value="1"/>
</dbReference>
<evidence type="ECO:0000313" key="6">
    <source>
        <dbReference type="Proteomes" id="UP001139028"/>
    </source>
</evidence>
<keyword evidence="6" id="KW-1185">Reference proteome</keyword>
<keyword evidence="2" id="KW-0238">DNA-binding</keyword>
<dbReference type="GO" id="GO:0000976">
    <property type="term" value="F:transcription cis-regulatory region binding"/>
    <property type="evidence" value="ECO:0007669"/>
    <property type="project" value="TreeGrafter"/>
</dbReference>
<reference evidence="5" key="1">
    <citation type="journal article" date="2022" name="Arch. Microbiol.">
        <title>Microbulbifer okhotskensis sp. nov., isolated from a deep bottom sediment of the Okhotsk Sea.</title>
        <authorList>
            <person name="Romanenko L."/>
            <person name="Kurilenko V."/>
            <person name="Otstavnykh N."/>
            <person name="Velansky P."/>
            <person name="Isaeva M."/>
            <person name="Mikhailov V."/>
        </authorList>
    </citation>
    <scope>NUCLEOTIDE SEQUENCE</scope>
    <source>
        <strain evidence="5">OS29</strain>
    </source>
</reference>
<protein>
    <submittedName>
        <fullName evidence="5">AraC family transcriptional regulator</fullName>
    </submittedName>
</protein>